<feature type="repeat" description="NHL" evidence="2">
    <location>
        <begin position="164"/>
        <end position="207"/>
    </location>
</feature>
<dbReference type="InterPro" id="IPR050952">
    <property type="entry name" value="TRIM-NHL_E3_ligases"/>
</dbReference>
<evidence type="ECO:0000313" key="4">
    <source>
        <dbReference type="EMBL" id="GBR76390.1"/>
    </source>
</evidence>
<dbReference type="PROSITE" id="PS51125">
    <property type="entry name" value="NHL"/>
    <property type="match status" value="1"/>
</dbReference>
<dbReference type="EMBL" id="BGZO01000026">
    <property type="protein sequence ID" value="GBR76390.1"/>
    <property type="molecule type" value="Genomic_DNA"/>
</dbReference>
<feature type="domain" description="SMP-30/Gluconolactonase/LRE-like region" evidence="3">
    <location>
        <begin position="58"/>
        <end position="164"/>
    </location>
</feature>
<dbReference type="CDD" id="cd05819">
    <property type="entry name" value="NHL"/>
    <property type="match status" value="1"/>
</dbReference>
<dbReference type="Proteomes" id="UP000275925">
    <property type="component" value="Unassembled WGS sequence"/>
</dbReference>
<gene>
    <name evidence="4" type="ORF">NO2_0946</name>
</gene>
<dbReference type="InterPro" id="IPR013658">
    <property type="entry name" value="SGL"/>
</dbReference>
<evidence type="ECO:0000313" key="5">
    <source>
        <dbReference type="Proteomes" id="UP000275925"/>
    </source>
</evidence>
<dbReference type="InterPro" id="IPR011042">
    <property type="entry name" value="6-blade_b-propeller_TolB-like"/>
</dbReference>
<evidence type="ECO:0000256" key="2">
    <source>
        <dbReference type="PROSITE-ProRule" id="PRU00504"/>
    </source>
</evidence>
<sequence>MLLGAESEPYKISAAPDGSLLLADPFQNQIRIRHQDNTEDLLQHNFNQPQAAVMARDGALYVLDTGGQRLWKFTRQNGFQPAGVLTGFRYPRDLALSPDQKWLYVLDSGTQKIVRVQLDGFQKSSSFGDLHNPYGLDVDIYGNIFVADTGAGRIVKYSPAGKLLLSFGRTGSSPGELLLPQDVAVGLSKKIYVADTGQQAVKIFTETGEYGGQLREVAGQAVRSLAWADGVLWLSAAGQALPQSLDLAYQVKNITPENLYFSPNNDGVKDAAVFRIETDTPAVSVLEIFSDGELQETVESDQNLLVWNPQKVRAGMYSYFLLVKARDGQKEAVLQVGELCIDLRPPVGEDWRVSPAALVDTVPLLFSAESKEDAALNYRIFDQDQKLVYAAQGTQYSLHPTNSWAGFNQADELRNGKYRAEVTLTDRAGNTSSAKNLTIYVNIEHPILDFAATSPPDADDSALTGLQLRLLRPAQVIISCQKDEDSMVQIFKQTLPAGEQFVPLALGELAGTQYLLHISAAGGGYQDALSLVCGKPRLEDLRHSPELLAWEAPDYRALAVSYKLSGADGQLYLTARLWHQGRLYKTLFLREPRRRGLQTDHLAAAASMPEGEYTYEYLVEDSYGNAERYSGDFVFIKRRPQLAALTLTPAAISPANQDGVQDSAVFDFSAQISEYLPQTTVGVFLQVGSVYAREWTAQAGSVQAAWDGRDAQGNYVKDGEYLYELKIKDAMGVFSPPVTGSLVVANSAAKIGAVSVRTDNLPSGTIAALAVELKDFPLRQQIVLSLYDSAGTLIERSPTIDIAAPQDYAFALREELADGYHLSGGQYYYKLQIVDTAGNDFEYVFAPTLNYTDRVEIITSGQKLSRTGLGQRNNKREVAYVKGDPVPLSVRAHDQRAYYTDAYFYLDVRQYVELTLNDSTSAKQGGGRIEGVTGWVKGWYGLLGPGQYRLRATCAEASRHSTDAFVAFVGHDVWHRPLDKSTAETQADSGDLDKYDAMAGERAFWLSLTAQTIQTDDYEHTVFAENGRIYYQRRGRGQDNGTRPLLLSSPEAWSADPSLAADENNAVRVAWVERQGGVYSVQTLFIPEKYLPLRGDPAVSAFSLRTAAAEAGGVAASLDDLALEISRQINYPNPFADGTTIRYHLSRDADVTLRIYNAAGQPVRRLDFFAGAEGGRGATLGDPYNDVVWSGDNDYGQSVLNGAYVYEITADAGNRTVKVRGKMLKWR</sequence>
<dbReference type="Gene3D" id="2.120.10.30">
    <property type="entry name" value="TolB, C-terminal domain"/>
    <property type="match status" value="2"/>
</dbReference>
<proteinExistence type="predicted"/>
<name>A0A388TIZ6_9BACT</name>
<evidence type="ECO:0000256" key="1">
    <source>
        <dbReference type="ARBA" id="ARBA00022737"/>
    </source>
</evidence>
<keyword evidence="1" id="KW-0677">Repeat</keyword>
<dbReference type="AlphaFoldDB" id="A0A388TIZ6"/>
<dbReference type="Gene3D" id="2.60.40.4070">
    <property type="match status" value="2"/>
</dbReference>
<reference evidence="4 5" key="1">
    <citation type="journal article" date="2019" name="ISME J.">
        <title>Genome analyses of uncultured TG2/ZB3 bacteria in 'Margulisbacteria' specifically attached to ectosymbiotic spirochetes of protists in the termite gut.</title>
        <authorList>
            <person name="Utami Y.D."/>
            <person name="Kuwahara H."/>
            <person name="Igai K."/>
            <person name="Murakami T."/>
            <person name="Sugaya K."/>
            <person name="Morikawa T."/>
            <person name="Nagura Y."/>
            <person name="Yuki M."/>
            <person name="Deevong P."/>
            <person name="Inoue T."/>
            <person name="Kihara K."/>
            <person name="Lo N."/>
            <person name="Yamada A."/>
            <person name="Ohkuma M."/>
            <person name="Hongoh Y."/>
        </authorList>
    </citation>
    <scope>NUCLEOTIDE SEQUENCE [LARGE SCALE GENOMIC DNA]</scope>
    <source>
        <strain evidence="4">NkOx7-02</strain>
    </source>
</reference>
<dbReference type="SUPFAM" id="SSF101898">
    <property type="entry name" value="NHL repeat"/>
    <property type="match status" value="1"/>
</dbReference>
<accession>A0A388TIZ6</accession>
<comment type="caution">
    <text evidence="4">The sequence shown here is derived from an EMBL/GenBank/DDBJ whole genome shotgun (WGS) entry which is preliminary data.</text>
</comment>
<dbReference type="Pfam" id="PF08450">
    <property type="entry name" value="SGL"/>
    <property type="match status" value="1"/>
</dbReference>
<dbReference type="InterPro" id="IPR001258">
    <property type="entry name" value="NHL_repeat"/>
</dbReference>
<dbReference type="PANTHER" id="PTHR24104">
    <property type="entry name" value="E3 UBIQUITIN-PROTEIN LIGASE NHLRC1-RELATED"/>
    <property type="match status" value="1"/>
</dbReference>
<keyword evidence="5" id="KW-1185">Reference proteome</keyword>
<organism evidence="4 5">
    <name type="scientific">Candidatus Termititenax persephonae</name>
    <dbReference type="NCBI Taxonomy" id="2218525"/>
    <lineage>
        <taxon>Bacteria</taxon>
        <taxon>Bacillati</taxon>
        <taxon>Candidatus Margulisiibacteriota</taxon>
        <taxon>Candidatus Termititenacia</taxon>
        <taxon>Candidatus Termititenacales</taxon>
        <taxon>Candidatus Termititenacaceae</taxon>
        <taxon>Candidatus Termititenax</taxon>
    </lineage>
</organism>
<protein>
    <recommendedName>
        <fullName evidence="3">SMP-30/Gluconolactonase/LRE-like region domain-containing protein</fullName>
    </recommendedName>
</protein>
<evidence type="ECO:0000259" key="3">
    <source>
        <dbReference type="Pfam" id="PF08450"/>
    </source>
</evidence>